<dbReference type="InterPro" id="IPR050808">
    <property type="entry name" value="Phage_Integrase"/>
</dbReference>
<evidence type="ECO:0000256" key="3">
    <source>
        <dbReference type="ARBA" id="ARBA00023125"/>
    </source>
</evidence>
<dbReference type="PANTHER" id="PTHR30629">
    <property type="entry name" value="PROPHAGE INTEGRASE"/>
    <property type="match status" value="1"/>
</dbReference>
<proteinExistence type="inferred from homology"/>
<dbReference type="RefSeq" id="WP_076659003.1">
    <property type="nucleotide sequence ID" value="NZ_FTPR01000001.1"/>
</dbReference>
<dbReference type="GO" id="GO:0015074">
    <property type="term" value="P:DNA integration"/>
    <property type="evidence" value="ECO:0007669"/>
    <property type="project" value="UniProtKB-KW"/>
</dbReference>
<gene>
    <name evidence="8" type="ORF">SAMN05421665_1461</name>
</gene>
<keyword evidence="9" id="KW-1185">Reference proteome</keyword>
<sequence length="396" mass="44810">MANRNKTPAKARLSAKFINSLVAGDRDYWIAEETFPKLKLKVTPLGNRSFVLRYRNAQGTERKLKLGDFPDINADQARQLASRYAAEVASGGDPAAQKQETRHGLTLSDLGQRFLEEHGELHLKATTLQNYRQILKAVIDPSLGKQPIVSISRAQLLTLQKSMANRRYQANRTIGFIRTLYNWAKKNGLYQGTDNPAQGIPPYRERKVESLLSKEQTAELWEAIKQIRRTHPGRETALNVITFCWLTACRRGEAFKLRWENVDFERSEVHFVEAKAGSRKQKMSTQLKAFLSQLSSHGSDAYVFPGIKRDTPLTDIKKTWDLVRQTAGLPNFRLHDIRHNVLSDIAAEYDLATAAAVGGHQSIRSTMRYAQARQQTTADALERLGSNIARYTEEDS</sequence>
<dbReference type="Pfam" id="PF13356">
    <property type="entry name" value="Arm-DNA-bind_3"/>
    <property type="match status" value="1"/>
</dbReference>
<dbReference type="InterPro" id="IPR004107">
    <property type="entry name" value="Integrase_SAM-like_N"/>
</dbReference>
<dbReference type="InterPro" id="IPR038488">
    <property type="entry name" value="Integrase_DNA-bd_sf"/>
</dbReference>
<evidence type="ECO:0000259" key="7">
    <source>
        <dbReference type="PROSITE" id="PS51900"/>
    </source>
</evidence>
<dbReference type="PROSITE" id="PS51900">
    <property type="entry name" value="CB"/>
    <property type="match status" value="1"/>
</dbReference>
<evidence type="ECO:0000313" key="9">
    <source>
        <dbReference type="Proteomes" id="UP000186997"/>
    </source>
</evidence>
<keyword evidence="2" id="KW-0229">DNA integration</keyword>
<dbReference type="Gene3D" id="1.10.443.10">
    <property type="entry name" value="Intergrase catalytic core"/>
    <property type="match status" value="1"/>
</dbReference>
<dbReference type="PROSITE" id="PS51898">
    <property type="entry name" value="TYR_RECOMBINASE"/>
    <property type="match status" value="1"/>
</dbReference>
<dbReference type="InterPro" id="IPR011010">
    <property type="entry name" value="DNA_brk_join_enz"/>
</dbReference>
<dbReference type="GO" id="GO:0006310">
    <property type="term" value="P:DNA recombination"/>
    <property type="evidence" value="ECO:0007669"/>
    <property type="project" value="UniProtKB-KW"/>
</dbReference>
<evidence type="ECO:0000256" key="5">
    <source>
        <dbReference type="PROSITE-ProRule" id="PRU01248"/>
    </source>
</evidence>
<dbReference type="Gene3D" id="1.10.150.130">
    <property type="match status" value="1"/>
</dbReference>
<feature type="domain" description="Core-binding (CB)" evidence="7">
    <location>
        <begin position="105"/>
        <end position="185"/>
    </location>
</feature>
<dbReference type="Proteomes" id="UP000186997">
    <property type="component" value="Unassembled WGS sequence"/>
</dbReference>
<dbReference type="GO" id="GO:0003677">
    <property type="term" value="F:DNA binding"/>
    <property type="evidence" value="ECO:0007669"/>
    <property type="project" value="UniProtKB-UniRule"/>
</dbReference>
<dbReference type="PANTHER" id="PTHR30629:SF2">
    <property type="entry name" value="PROPHAGE INTEGRASE INTS-RELATED"/>
    <property type="match status" value="1"/>
</dbReference>
<keyword evidence="4" id="KW-0233">DNA recombination</keyword>
<reference evidence="9" key="1">
    <citation type="submission" date="2017-01" db="EMBL/GenBank/DDBJ databases">
        <authorList>
            <person name="Varghese N."/>
            <person name="Submissions S."/>
        </authorList>
    </citation>
    <scope>NUCLEOTIDE SEQUENCE [LARGE SCALE GENOMIC DNA]</scope>
    <source>
        <strain evidence="9">DSM 29591</strain>
    </source>
</reference>
<evidence type="ECO:0000256" key="4">
    <source>
        <dbReference type="ARBA" id="ARBA00023172"/>
    </source>
</evidence>
<dbReference type="SUPFAM" id="SSF56349">
    <property type="entry name" value="DNA breaking-rejoining enzymes"/>
    <property type="match status" value="1"/>
</dbReference>
<evidence type="ECO:0000256" key="2">
    <source>
        <dbReference type="ARBA" id="ARBA00022908"/>
    </source>
</evidence>
<dbReference type="InterPro" id="IPR044068">
    <property type="entry name" value="CB"/>
</dbReference>
<dbReference type="Gene3D" id="3.30.160.390">
    <property type="entry name" value="Integrase, DNA-binding domain"/>
    <property type="match status" value="1"/>
</dbReference>
<dbReference type="AlphaFoldDB" id="A0A1R3WVC8"/>
<name>A0A1R3WVC8_9RHOB</name>
<protein>
    <submittedName>
        <fullName evidence="8">Integrase</fullName>
    </submittedName>
</protein>
<dbReference type="InterPro" id="IPR002104">
    <property type="entry name" value="Integrase_catalytic"/>
</dbReference>
<dbReference type="CDD" id="cd00796">
    <property type="entry name" value="INT_Rci_Hp1_C"/>
    <property type="match status" value="1"/>
</dbReference>
<dbReference type="STRING" id="287098.SAMN05421665_1461"/>
<dbReference type="Pfam" id="PF14659">
    <property type="entry name" value="Phage_int_SAM_3"/>
    <property type="match status" value="1"/>
</dbReference>
<dbReference type="InterPro" id="IPR013762">
    <property type="entry name" value="Integrase-like_cat_sf"/>
</dbReference>
<dbReference type="Pfam" id="PF00589">
    <property type="entry name" value="Phage_integrase"/>
    <property type="match status" value="1"/>
</dbReference>
<dbReference type="EMBL" id="FTPR01000001">
    <property type="protein sequence ID" value="SIT82441.1"/>
    <property type="molecule type" value="Genomic_DNA"/>
</dbReference>
<evidence type="ECO:0000256" key="1">
    <source>
        <dbReference type="ARBA" id="ARBA00008857"/>
    </source>
</evidence>
<keyword evidence="3 5" id="KW-0238">DNA-binding</keyword>
<dbReference type="InterPro" id="IPR010998">
    <property type="entry name" value="Integrase_recombinase_N"/>
</dbReference>
<evidence type="ECO:0000313" key="8">
    <source>
        <dbReference type="EMBL" id="SIT82441.1"/>
    </source>
</evidence>
<accession>A0A1R3WVC8</accession>
<organism evidence="8 9">
    <name type="scientific">Yoonia rosea</name>
    <dbReference type="NCBI Taxonomy" id="287098"/>
    <lineage>
        <taxon>Bacteria</taxon>
        <taxon>Pseudomonadati</taxon>
        <taxon>Pseudomonadota</taxon>
        <taxon>Alphaproteobacteria</taxon>
        <taxon>Rhodobacterales</taxon>
        <taxon>Paracoccaceae</taxon>
        <taxon>Yoonia</taxon>
    </lineage>
</organism>
<dbReference type="InterPro" id="IPR025166">
    <property type="entry name" value="Integrase_DNA_bind_dom"/>
</dbReference>
<comment type="similarity">
    <text evidence="1">Belongs to the 'phage' integrase family.</text>
</comment>
<dbReference type="OrthoDB" id="7222937at2"/>
<evidence type="ECO:0000259" key="6">
    <source>
        <dbReference type="PROSITE" id="PS51898"/>
    </source>
</evidence>
<feature type="domain" description="Tyr recombinase" evidence="6">
    <location>
        <begin position="207"/>
        <end position="382"/>
    </location>
</feature>